<protein>
    <submittedName>
        <fullName evidence="2">Lipoate-protein ligase A</fullName>
    </submittedName>
</protein>
<evidence type="ECO:0000313" key="2">
    <source>
        <dbReference type="EMBL" id="MBB6144869.1"/>
    </source>
</evidence>
<dbReference type="EMBL" id="JACHEK010000005">
    <property type="protein sequence ID" value="MBB6144869.1"/>
    <property type="molecule type" value="Genomic_DNA"/>
</dbReference>
<comment type="caution">
    <text evidence="2">The sequence shown here is derived from an EMBL/GenBank/DDBJ whole genome shotgun (WGS) entry which is preliminary data.</text>
</comment>
<organism evidence="2 3">
    <name type="scientific">Silvibacterium bohemicum</name>
    <dbReference type="NCBI Taxonomy" id="1577686"/>
    <lineage>
        <taxon>Bacteria</taxon>
        <taxon>Pseudomonadati</taxon>
        <taxon>Acidobacteriota</taxon>
        <taxon>Terriglobia</taxon>
        <taxon>Terriglobales</taxon>
        <taxon>Acidobacteriaceae</taxon>
        <taxon>Silvibacterium</taxon>
    </lineage>
</organism>
<sequence length="156" mass="17593">MLACRLFRNSLCGVVALILLSSGAAVHAQRLNDKDLERMMKNLRDDSKDFRSAFSASIHKSSIRNTGQDKDARALAEQFEKQTDELYKHFKGSKAADPYVWPVVRSAGELDRLVYSLELDSKTTLSWEKARSEIHQIATSYGVAEPYSQSQVPIRN</sequence>
<dbReference type="GO" id="GO:0016874">
    <property type="term" value="F:ligase activity"/>
    <property type="evidence" value="ECO:0007669"/>
    <property type="project" value="UniProtKB-KW"/>
</dbReference>
<keyword evidence="2" id="KW-0436">Ligase</keyword>
<keyword evidence="1" id="KW-0732">Signal</keyword>
<dbReference type="OrthoDB" id="122576at2"/>
<name>A0A841JYS1_9BACT</name>
<evidence type="ECO:0000256" key="1">
    <source>
        <dbReference type="SAM" id="SignalP"/>
    </source>
</evidence>
<feature type="chain" id="PRO_5032670301" evidence="1">
    <location>
        <begin position="29"/>
        <end position="156"/>
    </location>
</feature>
<feature type="signal peptide" evidence="1">
    <location>
        <begin position="1"/>
        <end position="28"/>
    </location>
</feature>
<keyword evidence="3" id="KW-1185">Reference proteome</keyword>
<proteinExistence type="predicted"/>
<evidence type="ECO:0000313" key="3">
    <source>
        <dbReference type="Proteomes" id="UP000538666"/>
    </source>
</evidence>
<gene>
    <name evidence="2" type="ORF">HNQ77_002825</name>
</gene>
<dbReference type="RefSeq" id="WP_050059576.1">
    <property type="nucleotide sequence ID" value="NZ_JACHEK010000005.1"/>
</dbReference>
<dbReference type="AlphaFoldDB" id="A0A841JYS1"/>
<dbReference type="Proteomes" id="UP000538666">
    <property type="component" value="Unassembled WGS sequence"/>
</dbReference>
<reference evidence="2 3" key="1">
    <citation type="submission" date="2020-08" db="EMBL/GenBank/DDBJ databases">
        <title>Genomic Encyclopedia of Type Strains, Phase IV (KMG-IV): sequencing the most valuable type-strain genomes for metagenomic binning, comparative biology and taxonomic classification.</title>
        <authorList>
            <person name="Goeker M."/>
        </authorList>
    </citation>
    <scope>NUCLEOTIDE SEQUENCE [LARGE SCALE GENOMIC DNA]</scope>
    <source>
        <strain evidence="2 3">DSM 103733</strain>
    </source>
</reference>
<accession>A0A841JYS1</accession>